<dbReference type="Proteomes" id="UP001147700">
    <property type="component" value="Unassembled WGS sequence"/>
</dbReference>
<dbReference type="EC" id="5.1.1.-" evidence="5"/>
<dbReference type="SFLD" id="SFLDG00180">
    <property type="entry name" value="muconate_cycloisomerase"/>
    <property type="match status" value="1"/>
</dbReference>
<dbReference type="PANTHER" id="PTHR48080:SF3">
    <property type="entry name" value="ENOLASE SUPERFAMILY MEMBER DDB_G0284701"/>
    <property type="match status" value="1"/>
</dbReference>
<dbReference type="InterPro" id="IPR013342">
    <property type="entry name" value="Mandelate_racemase_C"/>
</dbReference>
<dbReference type="InterPro" id="IPR018110">
    <property type="entry name" value="Mandel_Rmase/mucon_lact_enz_CS"/>
</dbReference>
<organism evidence="7 8">
    <name type="scientific">Solirubrobacter deserti</name>
    <dbReference type="NCBI Taxonomy" id="2282478"/>
    <lineage>
        <taxon>Bacteria</taxon>
        <taxon>Bacillati</taxon>
        <taxon>Actinomycetota</taxon>
        <taxon>Thermoleophilia</taxon>
        <taxon>Solirubrobacterales</taxon>
        <taxon>Solirubrobacteraceae</taxon>
        <taxon>Solirubrobacter</taxon>
    </lineage>
</organism>
<dbReference type="SUPFAM" id="SSF51604">
    <property type="entry name" value="Enolase C-terminal domain-like"/>
    <property type="match status" value="1"/>
</dbReference>
<keyword evidence="2 5" id="KW-0479">Metal-binding</keyword>
<evidence type="ECO:0000256" key="4">
    <source>
        <dbReference type="ARBA" id="ARBA00023235"/>
    </source>
</evidence>
<dbReference type="Gene3D" id="3.30.390.10">
    <property type="entry name" value="Enolase-like, N-terminal domain"/>
    <property type="match status" value="1"/>
</dbReference>
<name>A0ABT4RDJ4_9ACTN</name>
<evidence type="ECO:0000256" key="2">
    <source>
        <dbReference type="ARBA" id="ARBA00022723"/>
    </source>
</evidence>
<comment type="cofactor">
    <cofactor evidence="5">
        <name>Mg(2+)</name>
        <dbReference type="ChEBI" id="CHEBI:18420"/>
    </cofactor>
    <text evidence="5">Binds 1 Mg(2+) ion per subunit.</text>
</comment>
<proteinExistence type="inferred from homology"/>
<dbReference type="EMBL" id="JAPCID010000005">
    <property type="protein sequence ID" value="MDA0136588.1"/>
    <property type="molecule type" value="Genomic_DNA"/>
</dbReference>
<comment type="caution">
    <text evidence="7">The sequence shown here is derived from an EMBL/GenBank/DDBJ whole genome shotgun (WGS) entry which is preliminary data.</text>
</comment>
<dbReference type="InterPro" id="IPR029065">
    <property type="entry name" value="Enolase_C-like"/>
</dbReference>
<dbReference type="InterPro" id="IPR036849">
    <property type="entry name" value="Enolase-like_C_sf"/>
</dbReference>
<dbReference type="Pfam" id="PF02746">
    <property type="entry name" value="MR_MLE_N"/>
    <property type="match status" value="1"/>
</dbReference>
<dbReference type="PROSITE" id="PS00909">
    <property type="entry name" value="MR_MLE_2"/>
    <property type="match status" value="1"/>
</dbReference>
<dbReference type="InterPro" id="IPR029017">
    <property type="entry name" value="Enolase-like_N"/>
</dbReference>
<dbReference type="Pfam" id="PF13378">
    <property type="entry name" value="MR_MLE_C"/>
    <property type="match status" value="1"/>
</dbReference>
<dbReference type="PANTHER" id="PTHR48080">
    <property type="entry name" value="D-GALACTONATE DEHYDRATASE-RELATED"/>
    <property type="match status" value="1"/>
</dbReference>
<keyword evidence="4 5" id="KW-0413">Isomerase</keyword>
<dbReference type="RefSeq" id="WP_202952193.1">
    <property type="nucleotide sequence ID" value="NZ_JAPCID010000005.1"/>
</dbReference>
<accession>A0ABT4RDJ4</accession>
<dbReference type="InterPro" id="IPR034593">
    <property type="entry name" value="DgoD-like"/>
</dbReference>
<protein>
    <recommendedName>
        <fullName evidence="5">Dipeptide epimerase</fullName>
        <ecNumber evidence="5">5.1.1.-</ecNumber>
    </recommendedName>
</protein>
<gene>
    <name evidence="7" type="ORF">OJ962_03695</name>
</gene>
<dbReference type="InterPro" id="IPR034603">
    <property type="entry name" value="Dipeptide_epimerase"/>
</dbReference>
<dbReference type="SUPFAM" id="SSF54826">
    <property type="entry name" value="Enolase N-terminal domain-like"/>
    <property type="match status" value="1"/>
</dbReference>
<keyword evidence="3 5" id="KW-0460">Magnesium</keyword>
<evidence type="ECO:0000259" key="6">
    <source>
        <dbReference type="SMART" id="SM00922"/>
    </source>
</evidence>
<evidence type="ECO:0000256" key="3">
    <source>
        <dbReference type="ARBA" id="ARBA00022842"/>
    </source>
</evidence>
<evidence type="ECO:0000256" key="5">
    <source>
        <dbReference type="RuleBase" id="RU366006"/>
    </source>
</evidence>
<sequence length="336" mass="36237">MRATPHVLVLKETFQIARGAADEETVVVAELERDGITARGEGAPVDYWGETPETIVSAIEAEGEALLGEDLFAGEAISRRLEEWDGPQGAKMALDGVVHDWVGKRLGRPVWQLLGAERVTPPTSYTIGIDTVEGTADRTRRATGYEVLKIKVGGPGDVERLRAVRAETDARLRIDGNEGWDLETARSLTPELLELGVEFVEQPFPADDIEAFMAYRELDRRLPVLIDEGCRDLGSVAGIAEYADGIVIKLSKCGGIREALRMTHAARALGLKVMLGCMIESELGIAQAAQLGSLVDYVDLDGHLLISSRPFTGLGLADGRLVLSERPGLGVEPSDG</sequence>
<evidence type="ECO:0000313" key="8">
    <source>
        <dbReference type="Proteomes" id="UP001147700"/>
    </source>
</evidence>
<dbReference type="Gene3D" id="3.20.20.120">
    <property type="entry name" value="Enolase-like C-terminal domain"/>
    <property type="match status" value="1"/>
</dbReference>
<dbReference type="SMART" id="SM00922">
    <property type="entry name" value="MR_MLE"/>
    <property type="match status" value="1"/>
</dbReference>
<dbReference type="InterPro" id="IPR013341">
    <property type="entry name" value="Mandelate_racemase_N_dom"/>
</dbReference>
<feature type="domain" description="Mandelate racemase/muconate lactonizing enzyme C-terminal" evidence="6">
    <location>
        <begin position="132"/>
        <end position="225"/>
    </location>
</feature>
<evidence type="ECO:0000256" key="1">
    <source>
        <dbReference type="ARBA" id="ARBA00008031"/>
    </source>
</evidence>
<dbReference type="SFLD" id="SFLDS00001">
    <property type="entry name" value="Enolase"/>
    <property type="match status" value="1"/>
</dbReference>
<comment type="similarity">
    <text evidence="1 5">Belongs to the mandelate racemase/muconate lactonizing enzyme family.</text>
</comment>
<evidence type="ECO:0000313" key="7">
    <source>
        <dbReference type="EMBL" id="MDA0136588.1"/>
    </source>
</evidence>
<reference evidence="7" key="1">
    <citation type="submission" date="2022-10" db="EMBL/GenBank/DDBJ databases">
        <title>The WGS of Solirubrobacter sp. CPCC 204708.</title>
        <authorList>
            <person name="Jiang Z."/>
        </authorList>
    </citation>
    <scope>NUCLEOTIDE SEQUENCE</scope>
    <source>
        <strain evidence="7">CPCC 204708</strain>
    </source>
</reference>
<keyword evidence="8" id="KW-1185">Reference proteome</keyword>
<dbReference type="CDD" id="cd03319">
    <property type="entry name" value="L-Ala-DL-Glu_epimerase"/>
    <property type="match status" value="1"/>
</dbReference>